<dbReference type="GO" id="GO:0033116">
    <property type="term" value="C:endoplasmic reticulum-Golgi intermediate compartment membrane"/>
    <property type="evidence" value="ECO:0007669"/>
    <property type="project" value="UniProtKB-SubCell"/>
</dbReference>
<name>A0A4Z2BGV4_9TELE</name>
<comment type="caution">
    <text evidence="3">The sequence shown here is derived from an EMBL/GenBank/DDBJ whole genome shotgun (WGS) entry which is preliminary data.</text>
</comment>
<dbReference type="PANTHER" id="PTHR10984">
    <property type="entry name" value="ENDOPLASMIC RETICULUM-GOLGI INTERMEDIATE COMPARTMENT PROTEIN"/>
    <property type="match status" value="1"/>
</dbReference>
<evidence type="ECO:0000313" key="3">
    <source>
        <dbReference type="EMBL" id="TNM91611.1"/>
    </source>
</evidence>
<feature type="domain" description="Endoplasmic reticulum vesicle transporter C-terminal" evidence="2">
    <location>
        <begin position="34"/>
        <end position="186"/>
    </location>
</feature>
<dbReference type="InterPro" id="IPR012936">
    <property type="entry name" value="Erv_C"/>
</dbReference>
<sequence length="238" mass="27331">MALLAVLEFFVYRDTWMKYEYEVDKDFSSKMRINIDITVAMKCQHVGADILDLAETMITSNGLQYEPQYNFSHRIDHLSFGEEITGIINPLDGTEKITSKHTQMYQYFITVVPTRLVTHKVSADTHQFSVTERERVINHAAGSHGVSGIFVKYDTSSLTVTVTEQHMPLWQFLVRLCGIVGGIFSTTGGSGEKKRENGNRKNCLFIYFFNKGMLHGLVGFWCDVIRCRFRPRQPREAR</sequence>
<dbReference type="InterPro" id="IPR045888">
    <property type="entry name" value="Erv"/>
</dbReference>
<keyword evidence="1" id="KW-0931">ER-Golgi transport</keyword>
<dbReference type="GO" id="GO:0030134">
    <property type="term" value="C:COPII-coated ER to Golgi transport vesicle"/>
    <property type="evidence" value="ECO:0007669"/>
    <property type="project" value="TreeGrafter"/>
</dbReference>
<comment type="function">
    <text evidence="1">Plays a role in transport between endoplasmic reticulum and Golgi.</text>
</comment>
<dbReference type="GO" id="GO:0006890">
    <property type="term" value="P:retrograde vesicle-mediated transport, Golgi to endoplasmic reticulum"/>
    <property type="evidence" value="ECO:0007669"/>
    <property type="project" value="TreeGrafter"/>
</dbReference>
<dbReference type="PANTHER" id="PTHR10984:SF30">
    <property type="entry name" value="ENDOPLASMIC RETICULUM-GOLGI INTERMEDIATE COMPARTMENT PROTEIN 2"/>
    <property type="match status" value="1"/>
</dbReference>
<organism evidence="3 4">
    <name type="scientific">Takifugu bimaculatus</name>
    <dbReference type="NCBI Taxonomy" id="433685"/>
    <lineage>
        <taxon>Eukaryota</taxon>
        <taxon>Metazoa</taxon>
        <taxon>Chordata</taxon>
        <taxon>Craniata</taxon>
        <taxon>Vertebrata</taxon>
        <taxon>Euteleostomi</taxon>
        <taxon>Actinopterygii</taxon>
        <taxon>Neopterygii</taxon>
        <taxon>Teleostei</taxon>
        <taxon>Neoteleostei</taxon>
        <taxon>Acanthomorphata</taxon>
        <taxon>Eupercaria</taxon>
        <taxon>Tetraodontiformes</taxon>
        <taxon>Tetradontoidea</taxon>
        <taxon>Tetraodontidae</taxon>
        <taxon>Takifugu</taxon>
    </lineage>
</organism>
<keyword evidence="1" id="KW-0813">Transport</keyword>
<reference evidence="3 4" key="1">
    <citation type="submission" date="2019-04" db="EMBL/GenBank/DDBJ databases">
        <title>The sequence and de novo assembly of Takifugu bimaculatus genome using PacBio and Hi-C technologies.</title>
        <authorList>
            <person name="Xu P."/>
            <person name="Liu B."/>
            <person name="Zhou Z."/>
        </authorList>
    </citation>
    <scope>NUCLEOTIDE SEQUENCE [LARGE SCALE GENOMIC DNA]</scope>
    <source>
        <strain evidence="3">TB-2018</strain>
        <tissue evidence="3">Muscle</tissue>
    </source>
</reference>
<keyword evidence="4" id="KW-1185">Reference proteome</keyword>
<keyword evidence="1" id="KW-0333">Golgi apparatus</keyword>
<dbReference type="Proteomes" id="UP000516260">
    <property type="component" value="Chromosome 22"/>
</dbReference>
<proteinExistence type="inferred from homology"/>
<evidence type="ECO:0000313" key="4">
    <source>
        <dbReference type="Proteomes" id="UP000516260"/>
    </source>
</evidence>
<dbReference type="AlphaFoldDB" id="A0A4Z2BGV4"/>
<dbReference type="GO" id="GO:0005789">
    <property type="term" value="C:endoplasmic reticulum membrane"/>
    <property type="evidence" value="ECO:0007669"/>
    <property type="project" value="UniProtKB-SubCell"/>
</dbReference>
<comment type="subcellular location">
    <subcellularLocation>
        <location evidence="1">Endoplasmic reticulum membrane</location>
        <topology evidence="1">Multi-pass membrane protein</topology>
    </subcellularLocation>
    <subcellularLocation>
        <location evidence="1">Endoplasmic reticulum-Golgi intermediate compartment membrane</location>
        <topology evidence="1">Multi-pass membrane protein</topology>
    </subcellularLocation>
    <subcellularLocation>
        <location evidence="1">Golgi apparatus membrane</location>
        <topology evidence="1">Multi-pass membrane protein</topology>
    </subcellularLocation>
</comment>
<accession>A0A4Z2BGV4</accession>
<evidence type="ECO:0000256" key="1">
    <source>
        <dbReference type="RuleBase" id="RU369013"/>
    </source>
</evidence>
<gene>
    <name evidence="3" type="ORF">fugu_019991</name>
</gene>
<dbReference type="GO" id="GO:0006888">
    <property type="term" value="P:endoplasmic reticulum to Golgi vesicle-mediated transport"/>
    <property type="evidence" value="ECO:0007669"/>
    <property type="project" value="UniProtKB-UniRule"/>
</dbReference>
<dbReference type="GO" id="GO:0000139">
    <property type="term" value="C:Golgi membrane"/>
    <property type="evidence" value="ECO:0007669"/>
    <property type="project" value="UniProtKB-SubCell"/>
</dbReference>
<comment type="similarity">
    <text evidence="1">Belongs to the ERGIC family.</text>
</comment>
<dbReference type="Pfam" id="PF07970">
    <property type="entry name" value="COPIIcoated_ERV"/>
    <property type="match status" value="1"/>
</dbReference>
<dbReference type="EMBL" id="SWLE01000015">
    <property type="protein sequence ID" value="TNM91611.1"/>
    <property type="molecule type" value="Genomic_DNA"/>
</dbReference>
<evidence type="ECO:0000259" key="2">
    <source>
        <dbReference type="Pfam" id="PF07970"/>
    </source>
</evidence>
<keyword evidence="1" id="KW-0256">Endoplasmic reticulum</keyword>
<protein>
    <recommendedName>
        <fullName evidence="1">Endoplasmic reticulum-Golgi intermediate compartment protein</fullName>
    </recommendedName>
</protein>